<dbReference type="GO" id="GO:0008878">
    <property type="term" value="F:glucose-1-phosphate adenylyltransferase activity"/>
    <property type="evidence" value="ECO:0007669"/>
    <property type="project" value="UniProtKB-EC"/>
</dbReference>
<proteinExistence type="inferred from homology"/>
<reference evidence="5 6" key="1">
    <citation type="submission" date="2020-08" db="EMBL/GenBank/DDBJ databases">
        <authorList>
            <person name="Liu C."/>
            <person name="Sun Q."/>
        </authorList>
    </citation>
    <scope>NUCLEOTIDE SEQUENCE [LARGE SCALE GENOMIC DNA]</scope>
    <source>
        <strain evidence="5 6">NSJ-59</strain>
    </source>
</reference>
<dbReference type="InterPro" id="IPR011831">
    <property type="entry name" value="ADP-Glc_PPase"/>
</dbReference>
<dbReference type="InterPro" id="IPR029044">
    <property type="entry name" value="Nucleotide-diphossugar_trans"/>
</dbReference>
<comment type="caution">
    <text evidence="5">The sequence shown here is derived from an EMBL/GenBank/DDBJ whole genome shotgun (WGS) entry which is preliminary data.</text>
</comment>
<keyword evidence="5" id="KW-0548">Nucleotidyltransferase</keyword>
<dbReference type="InterPro" id="IPR011832">
    <property type="entry name" value="GlgDAde_trans"/>
</dbReference>
<name>A0ABR6VJY8_9FIRM</name>
<evidence type="ECO:0000259" key="3">
    <source>
        <dbReference type="Pfam" id="PF00483"/>
    </source>
</evidence>
<dbReference type="InterPro" id="IPR011004">
    <property type="entry name" value="Trimer_LpxA-like_sf"/>
</dbReference>
<evidence type="ECO:0000313" key="5">
    <source>
        <dbReference type="EMBL" id="MBC3537575.1"/>
    </source>
</evidence>
<keyword evidence="5" id="KW-0808">Transferase</keyword>
<feature type="domain" description="Glucose-1-phosphate adenylyltransferase/Bifunctional protein GlmU-like C-terminal hexapeptide" evidence="4">
    <location>
        <begin position="280"/>
        <end position="349"/>
    </location>
</feature>
<comment type="similarity">
    <text evidence="1">Belongs to the bacterial/plant glucose-1-phosphate adenylyltransferase family.</text>
</comment>
<keyword evidence="2" id="KW-0320">Glycogen biosynthesis</keyword>
<dbReference type="Pfam" id="PF24894">
    <property type="entry name" value="Hexapep_GlmU"/>
    <property type="match status" value="1"/>
</dbReference>
<sequence length="366" mass="41340">MMGIINLKESGPLKELNENRPLATIPIGGKFRLIDFTMSNMVNAGIGNVGLLLSAQSRSVLDHVRSGKEWGLARKRDGLFYLPAEVEDILHPVAGNIQPLYKNLQFVKRGTSPYILISDCDLVQNIDYDEVLHFHRHHNADVTMIYSQQAVGGDKSETVLAVNDNDRVTGMKEQIGTLSGDNVYQHQILIDNQIFQHCVRRAFAQGYHDFVSEVLLRNVDRLRIFGYNYKGYAKRVDSIRSYFDVNMDLLDLSIWRHLFLQNQRHIYTKIKDEAPAKYMEESRVSNSIIANGCVIEGRVENSVLFRKVHVGKNAVVRNSIIMQHSDIGDDAHLDYVVCDKEAVIQPEAALSGTRENPLCIGNCSVI</sequence>
<protein>
    <submittedName>
        <fullName evidence="5">Glucose-1-phosphate adenylyltransferase subunit GlgD</fullName>
        <ecNumber evidence="5">2.7.7.27</ecNumber>
    </submittedName>
</protein>
<accession>A0ABR6VJY8</accession>
<dbReference type="InterPro" id="IPR056818">
    <property type="entry name" value="GlmU/GlgC-like_hexapep"/>
</dbReference>
<evidence type="ECO:0000259" key="4">
    <source>
        <dbReference type="Pfam" id="PF24894"/>
    </source>
</evidence>
<dbReference type="Gene3D" id="3.90.550.10">
    <property type="entry name" value="Spore Coat Polysaccharide Biosynthesis Protein SpsA, Chain A"/>
    <property type="match status" value="1"/>
</dbReference>
<dbReference type="EMBL" id="JACOGK010000031">
    <property type="protein sequence ID" value="MBC3537575.1"/>
    <property type="molecule type" value="Genomic_DNA"/>
</dbReference>
<organism evidence="5 6">
    <name type="scientific">Megasphaera hominis</name>
    <dbReference type="NCBI Taxonomy" id="159836"/>
    <lineage>
        <taxon>Bacteria</taxon>
        <taxon>Bacillati</taxon>
        <taxon>Bacillota</taxon>
        <taxon>Negativicutes</taxon>
        <taxon>Veillonellales</taxon>
        <taxon>Veillonellaceae</taxon>
        <taxon>Megasphaera</taxon>
    </lineage>
</organism>
<gene>
    <name evidence="5" type="primary">glgD</name>
    <name evidence="5" type="ORF">H8J70_09950</name>
</gene>
<dbReference type="NCBIfam" id="TIGR02092">
    <property type="entry name" value="glgD"/>
    <property type="match status" value="1"/>
</dbReference>
<dbReference type="Pfam" id="PF00483">
    <property type="entry name" value="NTP_transferase"/>
    <property type="match status" value="1"/>
</dbReference>
<dbReference type="InterPro" id="IPR005835">
    <property type="entry name" value="NTP_transferase_dom"/>
</dbReference>
<dbReference type="SUPFAM" id="SSF51161">
    <property type="entry name" value="Trimeric LpxA-like enzymes"/>
    <property type="match status" value="1"/>
</dbReference>
<dbReference type="EC" id="2.7.7.27" evidence="5"/>
<dbReference type="Gene3D" id="2.160.10.10">
    <property type="entry name" value="Hexapeptide repeat proteins"/>
    <property type="match status" value="1"/>
</dbReference>
<evidence type="ECO:0000256" key="2">
    <source>
        <dbReference type="ARBA" id="ARBA00023056"/>
    </source>
</evidence>
<dbReference type="PANTHER" id="PTHR43523">
    <property type="entry name" value="GLUCOSE-1-PHOSPHATE ADENYLYLTRANSFERASE-RELATED"/>
    <property type="match status" value="1"/>
</dbReference>
<evidence type="ECO:0000256" key="1">
    <source>
        <dbReference type="ARBA" id="ARBA00010443"/>
    </source>
</evidence>
<dbReference type="CDD" id="cd04651">
    <property type="entry name" value="LbH_G1P_AT_C"/>
    <property type="match status" value="1"/>
</dbReference>
<dbReference type="Proteomes" id="UP000606870">
    <property type="component" value="Unassembled WGS sequence"/>
</dbReference>
<dbReference type="PANTHER" id="PTHR43523:SF6">
    <property type="entry name" value="GLYCOGEN BIOSYNTHESIS PROTEIN GLGD"/>
    <property type="match status" value="1"/>
</dbReference>
<dbReference type="SUPFAM" id="SSF53448">
    <property type="entry name" value="Nucleotide-diphospho-sugar transferases"/>
    <property type="match status" value="1"/>
</dbReference>
<keyword evidence="6" id="KW-1185">Reference proteome</keyword>
<feature type="domain" description="Nucleotidyl transferase" evidence="3">
    <location>
        <begin position="19"/>
        <end position="173"/>
    </location>
</feature>
<evidence type="ECO:0000313" key="6">
    <source>
        <dbReference type="Proteomes" id="UP000606870"/>
    </source>
</evidence>